<dbReference type="AlphaFoldDB" id="A0A026W4V3"/>
<accession>A0A026W4V3</accession>
<name>A0A026W4V3_OOCBI</name>
<proteinExistence type="predicted"/>
<gene>
    <name evidence="1" type="ORF">X777_10967</name>
</gene>
<dbReference type="Proteomes" id="UP000053097">
    <property type="component" value="Unassembled WGS sequence"/>
</dbReference>
<sequence>MNRGFGPKSPTGLSRIVKTAFWLSPKITCDGVGNARTGSAACTELEVFRADRLYIGTDDAPRSFEDPVSLGSQTARYCGGTQVIQDFLLYYHLSRCNTVADIREQRRQSQVHRRILYT</sequence>
<organism evidence="1 2">
    <name type="scientific">Ooceraea biroi</name>
    <name type="common">Clonal raider ant</name>
    <name type="synonym">Cerapachys biroi</name>
    <dbReference type="NCBI Taxonomy" id="2015173"/>
    <lineage>
        <taxon>Eukaryota</taxon>
        <taxon>Metazoa</taxon>
        <taxon>Ecdysozoa</taxon>
        <taxon>Arthropoda</taxon>
        <taxon>Hexapoda</taxon>
        <taxon>Insecta</taxon>
        <taxon>Pterygota</taxon>
        <taxon>Neoptera</taxon>
        <taxon>Endopterygota</taxon>
        <taxon>Hymenoptera</taxon>
        <taxon>Apocrita</taxon>
        <taxon>Aculeata</taxon>
        <taxon>Formicoidea</taxon>
        <taxon>Formicidae</taxon>
        <taxon>Dorylinae</taxon>
        <taxon>Ooceraea</taxon>
    </lineage>
</organism>
<evidence type="ECO:0000313" key="1">
    <source>
        <dbReference type="EMBL" id="EZA50616.1"/>
    </source>
</evidence>
<reference evidence="1 2" key="1">
    <citation type="journal article" date="2014" name="Curr. Biol.">
        <title>The genome of the clonal raider ant Cerapachys biroi.</title>
        <authorList>
            <person name="Oxley P.R."/>
            <person name="Ji L."/>
            <person name="Fetter-Pruneda I."/>
            <person name="McKenzie S.K."/>
            <person name="Li C."/>
            <person name="Hu H."/>
            <person name="Zhang G."/>
            <person name="Kronauer D.J."/>
        </authorList>
    </citation>
    <scope>NUCLEOTIDE SEQUENCE [LARGE SCALE GENOMIC DNA]</scope>
</reference>
<dbReference type="EMBL" id="KK107453">
    <property type="protein sequence ID" value="EZA50616.1"/>
    <property type="molecule type" value="Genomic_DNA"/>
</dbReference>
<keyword evidence="2" id="KW-1185">Reference proteome</keyword>
<protein>
    <submittedName>
        <fullName evidence="1">Uncharacterized protein</fullName>
    </submittedName>
</protein>
<evidence type="ECO:0000313" key="2">
    <source>
        <dbReference type="Proteomes" id="UP000053097"/>
    </source>
</evidence>